<evidence type="ECO:0000256" key="3">
    <source>
        <dbReference type="ARBA" id="ARBA00004173"/>
    </source>
</evidence>
<evidence type="ECO:0000256" key="4">
    <source>
        <dbReference type="ARBA" id="ARBA00007626"/>
    </source>
</evidence>
<accession>A0A9J6BPR7</accession>
<dbReference type="CDD" id="cd18718">
    <property type="entry name" value="PIN_PRORP"/>
    <property type="match status" value="1"/>
</dbReference>
<keyword evidence="13" id="KW-0496">Mitochondrion</keyword>
<dbReference type="EMBL" id="JADBJN010000003">
    <property type="protein sequence ID" value="KAG5671754.1"/>
    <property type="molecule type" value="Genomic_DNA"/>
</dbReference>
<protein>
    <recommendedName>
        <fullName evidence="14">Mitochondrial ribonuclease P catalytic subunit</fullName>
        <ecNumber evidence="5">3.1.26.5</ecNumber>
    </recommendedName>
    <alternativeName>
        <fullName evidence="15">Mitochondrial ribonuclease P protein 3</fullName>
    </alternativeName>
</protein>
<dbReference type="InterPro" id="IPR011990">
    <property type="entry name" value="TPR-like_helical_dom_sf"/>
</dbReference>
<keyword evidence="8" id="KW-0479">Metal-binding</keyword>
<dbReference type="GO" id="GO:0001682">
    <property type="term" value="P:tRNA 5'-leader removal"/>
    <property type="evidence" value="ECO:0007669"/>
    <property type="project" value="TreeGrafter"/>
</dbReference>
<evidence type="ECO:0000256" key="2">
    <source>
        <dbReference type="ARBA" id="ARBA00001946"/>
    </source>
</evidence>
<feature type="domain" description="PRORP" evidence="16">
    <location>
        <begin position="260"/>
        <end position="497"/>
    </location>
</feature>
<dbReference type="Pfam" id="PF16953">
    <property type="entry name" value="PRORP"/>
    <property type="match status" value="1"/>
</dbReference>
<evidence type="ECO:0000259" key="16">
    <source>
        <dbReference type="Pfam" id="PF16953"/>
    </source>
</evidence>
<organism evidence="17 18">
    <name type="scientific">Polypedilum vanderplanki</name>
    <name type="common">Sleeping chironomid midge</name>
    <dbReference type="NCBI Taxonomy" id="319348"/>
    <lineage>
        <taxon>Eukaryota</taxon>
        <taxon>Metazoa</taxon>
        <taxon>Ecdysozoa</taxon>
        <taxon>Arthropoda</taxon>
        <taxon>Hexapoda</taxon>
        <taxon>Insecta</taxon>
        <taxon>Pterygota</taxon>
        <taxon>Neoptera</taxon>
        <taxon>Endopterygota</taxon>
        <taxon>Diptera</taxon>
        <taxon>Nematocera</taxon>
        <taxon>Chironomoidea</taxon>
        <taxon>Chironomidae</taxon>
        <taxon>Chironominae</taxon>
        <taxon>Polypedilum</taxon>
        <taxon>Polypedilum</taxon>
    </lineage>
</organism>
<gene>
    <name evidence="17" type="ORF">PVAND_001933</name>
</gene>
<keyword evidence="11" id="KW-0460">Magnesium</keyword>
<dbReference type="InterPro" id="IPR033495">
    <property type="entry name" value="MRPP3_PIN_dom"/>
</dbReference>
<evidence type="ECO:0000256" key="7">
    <source>
        <dbReference type="ARBA" id="ARBA00022722"/>
    </source>
</evidence>
<evidence type="ECO:0000256" key="6">
    <source>
        <dbReference type="ARBA" id="ARBA00022694"/>
    </source>
</evidence>
<dbReference type="Gene3D" id="3.40.50.11980">
    <property type="match status" value="1"/>
</dbReference>
<evidence type="ECO:0000256" key="11">
    <source>
        <dbReference type="ARBA" id="ARBA00022842"/>
    </source>
</evidence>
<reference evidence="17" key="1">
    <citation type="submission" date="2021-03" db="EMBL/GenBank/DDBJ databases">
        <title>Chromosome level genome of the anhydrobiotic midge Polypedilum vanderplanki.</title>
        <authorList>
            <person name="Yoshida Y."/>
            <person name="Kikawada T."/>
            <person name="Gusev O."/>
        </authorList>
    </citation>
    <scope>NUCLEOTIDE SEQUENCE</scope>
    <source>
        <strain evidence="17">NIAS01</strain>
        <tissue evidence="17">Whole body or cell culture</tissue>
    </source>
</reference>
<evidence type="ECO:0000256" key="12">
    <source>
        <dbReference type="ARBA" id="ARBA00022946"/>
    </source>
</evidence>
<dbReference type="EC" id="3.1.26.5" evidence="5"/>
<evidence type="ECO:0000313" key="18">
    <source>
        <dbReference type="Proteomes" id="UP001107558"/>
    </source>
</evidence>
<dbReference type="Gene3D" id="1.25.40.10">
    <property type="entry name" value="Tetratricopeptide repeat domain"/>
    <property type="match status" value="1"/>
</dbReference>
<evidence type="ECO:0000256" key="15">
    <source>
        <dbReference type="ARBA" id="ARBA00044559"/>
    </source>
</evidence>
<dbReference type="GO" id="GO:0097745">
    <property type="term" value="P:mitochondrial tRNA 5'-end processing"/>
    <property type="evidence" value="ECO:0007669"/>
    <property type="project" value="TreeGrafter"/>
</dbReference>
<dbReference type="GO" id="GO:0030678">
    <property type="term" value="C:mitochondrial ribonuclease P complex"/>
    <property type="evidence" value="ECO:0007669"/>
    <property type="project" value="TreeGrafter"/>
</dbReference>
<evidence type="ECO:0000256" key="14">
    <source>
        <dbReference type="ARBA" id="ARBA00044536"/>
    </source>
</evidence>
<evidence type="ECO:0000256" key="1">
    <source>
        <dbReference type="ARBA" id="ARBA00000928"/>
    </source>
</evidence>
<keyword evidence="7" id="KW-0540">Nuclease</keyword>
<evidence type="ECO:0000256" key="10">
    <source>
        <dbReference type="ARBA" id="ARBA00022833"/>
    </source>
</evidence>
<comment type="similarity">
    <text evidence="4">Belongs to the PPR family. P subfamily.</text>
</comment>
<comment type="subcellular location">
    <subcellularLocation>
        <location evidence="3">Mitochondrion</location>
    </subcellularLocation>
</comment>
<keyword evidence="9" id="KW-0378">Hydrolase</keyword>
<comment type="catalytic activity">
    <reaction evidence="1">
        <text>Endonucleolytic cleavage of RNA, removing 5'-extranucleotides from tRNA precursor.</text>
        <dbReference type="EC" id="3.1.26.5"/>
    </reaction>
</comment>
<sequence>MWRSTFSKLFIRNYKPTNFIRIRTDVFDKLLTQNPSEINWELFRNNLLKSNITINSTNVDSIIISKCFNGAYLDIALSYVNFLKSNCLKINDGTISKLIRLYFNRITTDGKEITEKDENEIIKWCNSISKKEEIESTIAESIIHGLSLTREWMRCFEYFEKMKELDKQPSDSTYSCVLVKATKENREDIMWKLLKEMTAKNIIPRMSFFLTWFQHHENDKRKIEEMLEFISENGLLLPEAKIQKIEQALRKVFNVSLVTINRTGKCPSCTHKLPGVKLLPTEFSKLATIFFDTILVNNDEFLKTNPEEIKKFREFVDKTAPYDSVIDGLNVAYSKGDKLSVRQYAKNLSQVVKYFVNNNQKCLVIGRKHMKNWPRNDMAYIRENAFLFLVEDLSHDDLFLIYAALKSGPKTNIFSRDLLRQHSHLLNNKLKQIFRRWQQEHQYQLLTINGSNRIIVKEPILFELRAHKVKSTWHLPFTNENQKLAIQTFNLPTSWLCLKER</sequence>
<evidence type="ECO:0000313" key="17">
    <source>
        <dbReference type="EMBL" id="KAG5671754.1"/>
    </source>
</evidence>
<evidence type="ECO:0000256" key="9">
    <source>
        <dbReference type="ARBA" id="ARBA00022801"/>
    </source>
</evidence>
<dbReference type="OrthoDB" id="46913at2759"/>
<evidence type="ECO:0000256" key="5">
    <source>
        <dbReference type="ARBA" id="ARBA00012179"/>
    </source>
</evidence>
<dbReference type="AlphaFoldDB" id="A0A9J6BPR7"/>
<dbReference type="GO" id="GO:0004526">
    <property type="term" value="F:ribonuclease P activity"/>
    <property type="evidence" value="ECO:0007669"/>
    <property type="project" value="UniProtKB-EC"/>
</dbReference>
<dbReference type="Proteomes" id="UP001107558">
    <property type="component" value="Chromosome 3"/>
</dbReference>
<evidence type="ECO:0000256" key="8">
    <source>
        <dbReference type="ARBA" id="ARBA00022723"/>
    </source>
</evidence>
<name>A0A9J6BPR7_POLVA</name>
<dbReference type="PANTHER" id="PTHR13547">
    <property type="match status" value="1"/>
</dbReference>
<keyword evidence="6" id="KW-0819">tRNA processing</keyword>
<comment type="cofactor">
    <cofactor evidence="2">
        <name>Mg(2+)</name>
        <dbReference type="ChEBI" id="CHEBI:18420"/>
    </cofactor>
</comment>
<dbReference type="InterPro" id="IPR031595">
    <property type="entry name" value="PRORP_C"/>
</dbReference>
<proteinExistence type="inferred from homology"/>
<keyword evidence="10" id="KW-0862">Zinc</keyword>
<dbReference type="PANTHER" id="PTHR13547:SF1">
    <property type="entry name" value="MITOCHONDRIAL RIBONUCLEASE P CATALYTIC SUBUNIT"/>
    <property type="match status" value="1"/>
</dbReference>
<keyword evidence="12" id="KW-0809">Transit peptide</keyword>
<evidence type="ECO:0000256" key="13">
    <source>
        <dbReference type="ARBA" id="ARBA00023128"/>
    </source>
</evidence>
<keyword evidence="18" id="KW-1185">Reference proteome</keyword>
<comment type="caution">
    <text evidence="17">The sequence shown here is derived from an EMBL/GenBank/DDBJ whole genome shotgun (WGS) entry which is preliminary data.</text>
</comment>
<dbReference type="GO" id="GO:0046872">
    <property type="term" value="F:metal ion binding"/>
    <property type="evidence" value="ECO:0007669"/>
    <property type="project" value="UniProtKB-KW"/>
</dbReference>